<evidence type="ECO:0000256" key="1">
    <source>
        <dbReference type="ARBA" id="ARBA00000032"/>
    </source>
</evidence>
<dbReference type="PANTHER" id="PTHR11567:SF211">
    <property type="entry name" value="PROSTATIC ACID PHOSPHATASE"/>
    <property type="match status" value="1"/>
</dbReference>
<dbReference type="PANTHER" id="PTHR11567">
    <property type="entry name" value="ACID PHOSPHATASE-RELATED"/>
    <property type="match status" value="1"/>
</dbReference>
<feature type="chain" id="PRO_5012172527" description="acid phosphatase" evidence="8">
    <location>
        <begin position="22"/>
        <end position="387"/>
    </location>
</feature>
<evidence type="ECO:0000256" key="2">
    <source>
        <dbReference type="ARBA" id="ARBA00005375"/>
    </source>
</evidence>
<dbReference type="STRING" id="543379.A0A232F4E7"/>
<dbReference type="AlphaFoldDB" id="A0A232F4E7"/>
<dbReference type="Proteomes" id="UP000215335">
    <property type="component" value="Unassembled WGS sequence"/>
</dbReference>
<dbReference type="CDD" id="cd07061">
    <property type="entry name" value="HP_HAP_like"/>
    <property type="match status" value="1"/>
</dbReference>
<comment type="catalytic activity">
    <reaction evidence="1">
        <text>a phosphate monoester + H2O = an alcohol + phosphate</text>
        <dbReference type="Rhea" id="RHEA:15017"/>
        <dbReference type="ChEBI" id="CHEBI:15377"/>
        <dbReference type="ChEBI" id="CHEBI:30879"/>
        <dbReference type="ChEBI" id="CHEBI:43474"/>
        <dbReference type="ChEBI" id="CHEBI:67140"/>
        <dbReference type="EC" id="3.1.3.2"/>
    </reaction>
</comment>
<dbReference type="EMBL" id="NNAY01000978">
    <property type="protein sequence ID" value="OXU25641.1"/>
    <property type="molecule type" value="Genomic_DNA"/>
</dbReference>
<dbReference type="Gene3D" id="3.40.50.1240">
    <property type="entry name" value="Phosphoglycerate mutase-like"/>
    <property type="match status" value="1"/>
</dbReference>
<evidence type="ECO:0000313" key="9">
    <source>
        <dbReference type="EMBL" id="OXU25641.1"/>
    </source>
</evidence>
<evidence type="ECO:0000256" key="7">
    <source>
        <dbReference type="ARBA" id="ARBA00023180"/>
    </source>
</evidence>
<organism evidence="9 10">
    <name type="scientific">Trichomalopsis sarcophagae</name>
    <dbReference type="NCBI Taxonomy" id="543379"/>
    <lineage>
        <taxon>Eukaryota</taxon>
        <taxon>Metazoa</taxon>
        <taxon>Ecdysozoa</taxon>
        <taxon>Arthropoda</taxon>
        <taxon>Hexapoda</taxon>
        <taxon>Insecta</taxon>
        <taxon>Pterygota</taxon>
        <taxon>Neoptera</taxon>
        <taxon>Endopterygota</taxon>
        <taxon>Hymenoptera</taxon>
        <taxon>Apocrita</taxon>
        <taxon>Proctotrupomorpha</taxon>
        <taxon>Chalcidoidea</taxon>
        <taxon>Pteromalidae</taxon>
        <taxon>Pteromalinae</taxon>
        <taxon>Trichomalopsis</taxon>
    </lineage>
</organism>
<dbReference type="InterPro" id="IPR000560">
    <property type="entry name" value="His_Pase_clade-2"/>
</dbReference>
<comment type="similarity">
    <text evidence="2">Belongs to the histidine acid phosphatase family.</text>
</comment>
<reference evidence="9 10" key="1">
    <citation type="journal article" date="2017" name="Curr. Biol.">
        <title>The Evolution of Venom by Co-option of Single-Copy Genes.</title>
        <authorList>
            <person name="Martinson E.O."/>
            <person name="Mrinalini"/>
            <person name="Kelkar Y.D."/>
            <person name="Chang C.H."/>
            <person name="Werren J.H."/>
        </authorList>
    </citation>
    <scope>NUCLEOTIDE SEQUENCE [LARGE SCALE GENOMIC DNA]</scope>
    <source>
        <strain evidence="9 10">Alberta</strain>
        <tissue evidence="9">Whole body</tissue>
    </source>
</reference>
<keyword evidence="7" id="KW-0325">Glycoprotein</keyword>
<name>A0A232F4E7_9HYME</name>
<evidence type="ECO:0000313" key="10">
    <source>
        <dbReference type="Proteomes" id="UP000215335"/>
    </source>
</evidence>
<gene>
    <name evidence="9" type="ORF">TSAR_013983</name>
</gene>
<keyword evidence="5" id="KW-0378">Hydrolase</keyword>
<dbReference type="EC" id="3.1.3.2" evidence="3"/>
<accession>A0A232F4E7</accession>
<dbReference type="InterPro" id="IPR033379">
    <property type="entry name" value="Acid_Pase_AS"/>
</dbReference>
<dbReference type="GO" id="GO:0003993">
    <property type="term" value="F:acid phosphatase activity"/>
    <property type="evidence" value="ECO:0007669"/>
    <property type="project" value="UniProtKB-EC"/>
</dbReference>
<evidence type="ECO:0000256" key="8">
    <source>
        <dbReference type="SAM" id="SignalP"/>
    </source>
</evidence>
<sequence length="387" mass="45453">MASEKCLLWLFAISIFDFMSCDSTPKKLRLELVQVIFRHGERSPSKYETYRVTKDYKNIEELWGFGQLTNKGKLQEYKLGEMLRKRYNDFLSDTYRPDHVYAYSSNFDRTKMSLQLVLASLFPPTSELIWKKELNWIPIPIHSVPTKLDPLFYLDSCPNYQQLYAQLLETRRFKSFLQKFQDVFDYLKTWYPDERFELQHLFELYTFINIQISRNSSLPDWYNVNVHHRIAQGAKLYLDSLSYTPALARITGGPLVRLMLENSQAKIDNLDARKIHLFSGHEYTVDAVTKAHNVTLQKSPPFGSAFIHETHKDELGNAYIKLFYWSGIMHELNQLYLTGCDKSCPVEEYKKLVRPVLPSDEEIRCIYSNLSPADLQQIVMNNKPYSL</sequence>
<feature type="signal peptide" evidence="8">
    <location>
        <begin position="1"/>
        <end position="21"/>
    </location>
</feature>
<proteinExistence type="inferred from homology"/>
<keyword evidence="6" id="KW-1015">Disulfide bond</keyword>
<dbReference type="OrthoDB" id="258392at2759"/>
<dbReference type="InterPro" id="IPR050645">
    <property type="entry name" value="Histidine_acid_phosphatase"/>
</dbReference>
<dbReference type="SUPFAM" id="SSF53254">
    <property type="entry name" value="Phosphoglycerate mutase-like"/>
    <property type="match status" value="1"/>
</dbReference>
<dbReference type="InterPro" id="IPR029033">
    <property type="entry name" value="His_PPase_superfam"/>
</dbReference>
<keyword evidence="10" id="KW-1185">Reference proteome</keyword>
<evidence type="ECO:0000256" key="5">
    <source>
        <dbReference type="ARBA" id="ARBA00022801"/>
    </source>
</evidence>
<evidence type="ECO:0000256" key="4">
    <source>
        <dbReference type="ARBA" id="ARBA00022729"/>
    </source>
</evidence>
<dbReference type="PROSITE" id="PS00616">
    <property type="entry name" value="HIS_ACID_PHOSPHAT_1"/>
    <property type="match status" value="1"/>
</dbReference>
<evidence type="ECO:0000256" key="6">
    <source>
        <dbReference type="ARBA" id="ARBA00023157"/>
    </source>
</evidence>
<evidence type="ECO:0000256" key="3">
    <source>
        <dbReference type="ARBA" id="ARBA00012646"/>
    </source>
</evidence>
<dbReference type="Pfam" id="PF00328">
    <property type="entry name" value="His_Phos_2"/>
    <property type="match status" value="1"/>
</dbReference>
<comment type="caution">
    <text evidence="9">The sequence shown here is derived from an EMBL/GenBank/DDBJ whole genome shotgun (WGS) entry which is preliminary data.</text>
</comment>
<protein>
    <recommendedName>
        <fullName evidence="3">acid phosphatase</fullName>
        <ecNumber evidence="3">3.1.3.2</ecNumber>
    </recommendedName>
</protein>
<keyword evidence="4 8" id="KW-0732">Signal</keyword>